<protein>
    <recommendedName>
        <fullName evidence="3">Tetratricopeptide repeat protein</fullName>
    </recommendedName>
</protein>
<evidence type="ECO:0000313" key="1">
    <source>
        <dbReference type="EMBL" id="MCK1794162.1"/>
    </source>
</evidence>
<evidence type="ECO:0000313" key="2">
    <source>
        <dbReference type="Proteomes" id="UP001299876"/>
    </source>
</evidence>
<organism evidence="1 2">
    <name type="scientific">Pseudomonas violetae</name>
    <dbReference type="NCBI Taxonomy" id="2915813"/>
    <lineage>
        <taxon>Bacteria</taxon>
        <taxon>Pseudomonadati</taxon>
        <taxon>Pseudomonadota</taxon>
        <taxon>Gammaproteobacteria</taxon>
        <taxon>Pseudomonadales</taxon>
        <taxon>Pseudomonadaceae</taxon>
        <taxon>Pseudomonas</taxon>
    </lineage>
</organism>
<dbReference type="EMBL" id="JAKNRW010000054">
    <property type="protein sequence ID" value="MCK1794162.1"/>
    <property type="molecule type" value="Genomic_DNA"/>
</dbReference>
<keyword evidence="2" id="KW-1185">Reference proteome</keyword>
<evidence type="ECO:0008006" key="3">
    <source>
        <dbReference type="Google" id="ProtNLM"/>
    </source>
</evidence>
<name>A0ABT0F853_9PSED</name>
<reference evidence="1 2" key="1">
    <citation type="submission" date="2022-02" db="EMBL/GenBank/DDBJ databases">
        <title>Comparative genomics of the first Antarctic Pseudomonas spp. capable of biotransforming 2,4,6-Trinitrotoluene.</title>
        <authorList>
            <person name="Cabrera M.A."/>
            <person name="Marquez S.L."/>
            <person name="Perez-Donoso J.M."/>
        </authorList>
    </citation>
    <scope>NUCLEOTIDE SEQUENCE [LARGE SCALE GENOMIC DNA]</scope>
    <source>
        <strain evidence="1 2">TNT19</strain>
    </source>
</reference>
<dbReference type="SUPFAM" id="SSF48452">
    <property type="entry name" value="TPR-like"/>
    <property type="match status" value="1"/>
</dbReference>
<dbReference type="InterPro" id="IPR011990">
    <property type="entry name" value="TPR-like_helical_dom_sf"/>
</dbReference>
<gene>
    <name evidence="1" type="ORF">L9059_29055</name>
</gene>
<dbReference type="Proteomes" id="UP001299876">
    <property type="component" value="Unassembled WGS sequence"/>
</dbReference>
<accession>A0ABT0F853</accession>
<comment type="caution">
    <text evidence="1">The sequence shown here is derived from an EMBL/GenBank/DDBJ whole genome shotgun (WGS) entry which is preliminary data.</text>
</comment>
<dbReference type="RefSeq" id="WP_247294469.1">
    <property type="nucleotide sequence ID" value="NZ_JAKNRW010000054.1"/>
</dbReference>
<proteinExistence type="predicted"/>
<sequence>MKQIALIILFGCSAYVCAESRIYYLNPAFNGMDRAEFVSVDDEFGQTLKGGLKNESGEQYRIPDICEPEGGDAELSDAYTVKGKNKYFLFICAWPVQHSGVGLNGIQYETFVYAGKNLASIVKNKPLSQALSGYEGSLEGGGSSYAWYVQRIIASEKILELEAGMSTDSLILAHGIVLTRLKNGDYDAIKSYLSAERIRQLSLVFPISKSTIVAYNDFGYALGLSGEKSLAYEVLSKVEKIDPDRVVLKLNIADVLWASDKEKSKAYYKEYIGLMKKHGKEKLIPASALDRSASN</sequence>